<sequence>MPPAECATPVRRGCGKSHAMGTLPSPARCAMQDAPRKDNGRSPMPSMVYITASGPDEADAIAAALVERRLAACVNVLGPIRSVYRWEGAVEKATEVALIAKTADDRVQDLIGAVRSMHSYDVPCIVVLPVTTGNPDFLDWIHAETR</sequence>
<dbReference type="eggNOG" id="COG1324">
    <property type="taxonomic scope" value="Bacteria"/>
</dbReference>
<dbReference type="Pfam" id="PF03091">
    <property type="entry name" value="CutA1"/>
    <property type="match status" value="1"/>
</dbReference>
<comment type="similarity">
    <text evidence="1">Belongs to the CutA family.</text>
</comment>
<dbReference type="Proteomes" id="UP000002194">
    <property type="component" value="Chromosome"/>
</dbReference>
<gene>
    <name evidence="2" type="ordered locus">DVU_0989</name>
</gene>
<evidence type="ECO:0000313" key="2">
    <source>
        <dbReference type="EMBL" id="AAS95469.1"/>
    </source>
</evidence>
<dbReference type="InterPro" id="IPR011322">
    <property type="entry name" value="N-reg_PII-like_a/b"/>
</dbReference>
<proteinExistence type="inferred from homology"/>
<protein>
    <submittedName>
        <fullName evidence="2">Periplasmic divalent cation tolerance protein cutA, putative</fullName>
    </submittedName>
</protein>
<dbReference type="AlphaFoldDB" id="Q72DE0"/>
<dbReference type="GO" id="GO:0005507">
    <property type="term" value="F:copper ion binding"/>
    <property type="evidence" value="ECO:0007669"/>
    <property type="project" value="TreeGrafter"/>
</dbReference>
<accession>Q72DE0</accession>
<dbReference type="PANTHER" id="PTHR23419">
    <property type="entry name" value="DIVALENT CATION TOLERANCE CUTA-RELATED"/>
    <property type="match status" value="1"/>
</dbReference>
<dbReference type="STRING" id="882.DVU_0989"/>
<dbReference type="PANTHER" id="PTHR23419:SF8">
    <property type="entry name" value="FI09726P"/>
    <property type="match status" value="1"/>
</dbReference>
<dbReference type="EMBL" id="AE017285">
    <property type="protein sequence ID" value="AAS95469.1"/>
    <property type="molecule type" value="Genomic_DNA"/>
</dbReference>
<name>Q72DE0_NITV2</name>
<dbReference type="PATRIC" id="fig|882.5.peg.931"/>
<dbReference type="SUPFAM" id="SSF54913">
    <property type="entry name" value="GlnB-like"/>
    <property type="match status" value="1"/>
</dbReference>
<dbReference type="KEGG" id="dvu:DVU_0989"/>
<evidence type="ECO:0000256" key="1">
    <source>
        <dbReference type="ARBA" id="ARBA00010169"/>
    </source>
</evidence>
<dbReference type="PaxDb" id="882-DVU_0989"/>
<dbReference type="EnsemblBacteria" id="AAS95469">
    <property type="protein sequence ID" value="AAS95469"/>
    <property type="gene ID" value="DVU_0989"/>
</dbReference>
<dbReference type="SMR" id="Q72DE0"/>
<keyword evidence="3" id="KW-1185">Reference proteome</keyword>
<dbReference type="InterPro" id="IPR015867">
    <property type="entry name" value="N-reg_PII/ATP_PRibTrfase_C"/>
</dbReference>
<reference evidence="2 3" key="1">
    <citation type="journal article" date="2004" name="Nat. Biotechnol.">
        <title>The genome sequence of the anaerobic, sulfate-reducing bacterium Desulfovibrio vulgaris Hildenborough.</title>
        <authorList>
            <person name="Heidelberg J.F."/>
            <person name="Seshadri R."/>
            <person name="Haveman S.A."/>
            <person name="Hemme C.L."/>
            <person name="Paulsen I.T."/>
            <person name="Kolonay J.F."/>
            <person name="Eisen J.A."/>
            <person name="Ward N."/>
            <person name="Methe B."/>
            <person name="Brinkac L.M."/>
            <person name="Daugherty S.C."/>
            <person name="Deboy R.T."/>
            <person name="Dodson R.J."/>
            <person name="Durkin A.S."/>
            <person name="Madupu R."/>
            <person name="Nelson W.C."/>
            <person name="Sullivan S.A."/>
            <person name="Fouts D."/>
            <person name="Haft D.H."/>
            <person name="Selengut J."/>
            <person name="Peterson J.D."/>
            <person name="Davidsen T.M."/>
            <person name="Zafar N."/>
            <person name="Zhou L."/>
            <person name="Radune D."/>
            <person name="Dimitrov G."/>
            <person name="Hance M."/>
            <person name="Tran K."/>
            <person name="Khouri H."/>
            <person name="Gill J."/>
            <person name="Utterback T.R."/>
            <person name="Feldblyum T.V."/>
            <person name="Wall J.D."/>
            <person name="Voordouw G."/>
            <person name="Fraser C.M."/>
        </authorList>
    </citation>
    <scope>NUCLEOTIDE SEQUENCE [LARGE SCALE GENOMIC DNA]</scope>
    <source>
        <strain evidence="3">ATCC 29579 / DSM 644 / NCIMB 8303 / VKM B-1760 / Hildenborough</strain>
    </source>
</reference>
<dbReference type="OrthoDB" id="37622at2"/>
<dbReference type="HOGENOM" id="CLU_098807_1_0_7"/>
<evidence type="ECO:0000313" key="3">
    <source>
        <dbReference type="Proteomes" id="UP000002194"/>
    </source>
</evidence>
<dbReference type="GO" id="GO:0010038">
    <property type="term" value="P:response to metal ion"/>
    <property type="evidence" value="ECO:0007669"/>
    <property type="project" value="InterPro"/>
</dbReference>
<dbReference type="InterPro" id="IPR004323">
    <property type="entry name" value="Ion_tolerance_CutA"/>
</dbReference>
<dbReference type="Gene3D" id="3.30.70.120">
    <property type="match status" value="1"/>
</dbReference>
<organism evidence="2 3">
    <name type="scientific">Nitratidesulfovibrio vulgaris (strain ATCC 29579 / DSM 644 / CCUG 34227 / NCIMB 8303 / VKM B-1760 / Hildenborough)</name>
    <name type="common">Desulfovibrio vulgaris</name>
    <dbReference type="NCBI Taxonomy" id="882"/>
    <lineage>
        <taxon>Bacteria</taxon>
        <taxon>Pseudomonadati</taxon>
        <taxon>Thermodesulfobacteriota</taxon>
        <taxon>Desulfovibrionia</taxon>
        <taxon>Desulfovibrionales</taxon>
        <taxon>Desulfovibrionaceae</taxon>
        <taxon>Nitratidesulfovibrio</taxon>
    </lineage>
</organism>
<dbReference type="PhylomeDB" id="Q72DE0"/>